<evidence type="ECO:0000313" key="1">
    <source>
        <dbReference type="EMBL" id="CAF1540960.1"/>
    </source>
</evidence>
<gene>
    <name evidence="1" type="ORF">VCS650_LOCUS44012</name>
</gene>
<protein>
    <submittedName>
        <fullName evidence="1">Uncharacterized protein</fullName>
    </submittedName>
</protein>
<evidence type="ECO:0000313" key="2">
    <source>
        <dbReference type="Proteomes" id="UP000663891"/>
    </source>
</evidence>
<feature type="non-terminal residue" evidence="1">
    <location>
        <position position="19"/>
    </location>
</feature>
<comment type="caution">
    <text evidence="1">The sequence shown here is derived from an EMBL/GenBank/DDBJ whole genome shotgun (WGS) entry which is preliminary data.</text>
</comment>
<dbReference type="EMBL" id="CAJNON010007090">
    <property type="protein sequence ID" value="CAF1540960.1"/>
    <property type="molecule type" value="Genomic_DNA"/>
</dbReference>
<reference evidence="1" key="1">
    <citation type="submission" date="2021-02" db="EMBL/GenBank/DDBJ databases">
        <authorList>
            <person name="Nowell W R."/>
        </authorList>
    </citation>
    <scope>NUCLEOTIDE SEQUENCE</scope>
</reference>
<accession>A0A815WAD0</accession>
<sequence length="19" mass="2450">MKEVLGEYNQRQNRIYHRD</sequence>
<dbReference type="AlphaFoldDB" id="A0A815WAD0"/>
<name>A0A815WAD0_9BILA</name>
<organism evidence="1 2">
    <name type="scientific">Adineta steineri</name>
    <dbReference type="NCBI Taxonomy" id="433720"/>
    <lineage>
        <taxon>Eukaryota</taxon>
        <taxon>Metazoa</taxon>
        <taxon>Spiralia</taxon>
        <taxon>Gnathifera</taxon>
        <taxon>Rotifera</taxon>
        <taxon>Eurotatoria</taxon>
        <taxon>Bdelloidea</taxon>
        <taxon>Adinetida</taxon>
        <taxon>Adinetidae</taxon>
        <taxon>Adineta</taxon>
    </lineage>
</organism>
<proteinExistence type="predicted"/>
<dbReference type="Proteomes" id="UP000663891">
    <property type="component" value="Unassembled WGS sequence"/>
</dbReference>